<sequence length="158" mass="17632">MHQSKHTVCGFVALRASIQGAESLHCVLRCFSFPCRYQTMLDCWQGEPQQRPTFTELVERLGDLLQASVQQVQHAKTNSAKWIYSYGQRFTSTHQHLGHIHPSIHPSIHPFSIPASSILGHGKAISSSLQVRGGVHPGQVTFILTLNGPFEAFIFKVE</sequence>
<evidence type="ECO:0008006" key="3">
    <source>
        <dbReference type="Google" id="ProtNLM"/>
    </source>
</evidence>
<name>A0ABU7BMH1_9TELE</name>
<keyword evidence="2" id="KW-1185">Reference proteome</keyword>
<accession>A0ABU7BMH1</accession>
<organism evidence="1 2">
    <name type="scientific">Ataeniobius toweri</name>
    <dbReference type="NCBI Taxonomy" id="208326"/>
    <lineage>
        <taxon>Eukaryota</taxon>
        <taxon>Metazoa</taxon>
        <taxon>Chordata</taxon>
        <taxon>Craniata</taxon>
        <taxon>Vertebrata</taxon>
        <taxon>Euteleostomi</taxon>
        <taxon>Actinopterygii</taxon>
        <taxon>Neopterygii</taxon>
        <taxon>Teleostei</taxon>
        <taxon>Neoteleostei</taxon>
        <taxon>Acanthomorphata</taxon>
        <taxon>Ovalentaria</taxon>
        <taxon>Atherinomorphae</taxon>
        <taxon>Cyprinodontiformes</taxon>
        <taxon>Goodeidae</taxon>
        <taxon>Ataeniobius</taxon>
    </lineage>
</organism>
<dbReference type="Gene3D" id="1.10.510.10">
    <property type="entry name" value="Transferase(Phosphotransferase) domain 1"/>
    <property type="match status" value="1"/>
</dbReference>
<evidence type="ECO:0000313" key="2">
    <source>
        <dbReference type="Proteomes" id="UP001345963"/>
    </source>
</evidence>
<proteinExistence type="predicted"/>
<gene>
    <name evidence="1" type="ORF">ATANTOWER_003851</name>
</gene>
<comment type="caution">
    <text evidence="1">The sequence shown here is derived from an EMBL/GenBank/DDBJ whole genome shotgun (WGS) entry which is preliminary data.</text>
</comment>
<dbReference type="EMBL" id="JAHUTI010060420">
    <property type="protein sequence ID" value="MED6251856.1"/>
    <property type="molecule type" value="Genomic_DNA"/>
</dbReference>
<reference evidence="1 2" key="1">
    <citation type="submission" date="2021-07" db="EMBL/GenBank/DDBJ databases">
        <authorList>
            <person name="Palmer J.M."/>
        </authorList>
    </citation>
    <scope>NUCLEOTIDE SEQUENCE [LARGE SCALE GENOMIC DNA]</scope>
    <source>
        <strain evidence="1 2">AT_MEX2019</strain>
        <tissue evidence="1">Muscle</tissue>
    </source>
</reference>
<protein>
    <recommendedName>
        <fullName evidence="3">Serine-threonine/tyrosine-protein kinase catalytic domain-containing protein</fullName>
    </recommendedName>
</protein>
<dbReference type="Proteomes" id="UP001345963">
    <property type="component" value="Unassembled WGS sequence"/>
</dbReference>
<evidence type="ECO:0000313" key="1">
    <source>
        <dbReference type="EMBL" id="MED6251856.1"/>
    </source>
</evidence>